<dbReference type="AlphaFoldDB" id="A0A447TPN7"/>
<name>A0A447TPN7_SALET</name>
<proteinExistence type="predicted"/>
<dbReference type="EMBL" id="LR134190">
    <property type="protein sequence ID" value="VEB51361.1"/>
    <property type="molecule type" value="Genomic_DNA"/>
</dbReference>
<reference evidence="2 3" key="1">
    <citation type="submission" date="2018-12" db="EMBL/GenBank/DDBJ databases">
        <authorList>
            <consortium name="Pathogen Informatics"/>
        </authorList>
    </citation>
    <scope>NUCLEOTIDE SEQUENCE [LARGE SCALE GENOMIC DNA]</scope>
    <source>
        <strain evidence="2 3">NCTC6754</strain>
    </source>
</reference>
<evidence type="ECO:0000259" key="1">
    <source>
        <dbReference type="Pfam" id="PF19077"/>
    </source>
</evidence>
<dbReference type="Pfam" id="PF19077">
    <property type="entry name" value="Big_13"/>
    <property type="match status" value="1"/>
</dbReference>
<dbReference type="Proteomes" id="UP000269208">
    <property type="component" value="Chromosome"/>
</dbReference>
<organism evidence="2 3">
    <name type="scientific">Salmonella enterica I</name>
    <dbReference type="NCBI Taxonomy" id="59201"/>
    <lineage>
        <taxon>Bacteria</taxon>
        <taxon>Pseudomonadati</taxon>
        <taxon>Pseudomonadota</taxon>
        <taxon>Gammaproteobacteria</taxon>
        <taxon>Enterobacterales</taxon>
        <taxon>Enterobacteriaceae</taxon>
        <taxon>Salmonella</taxon>
    </lineage>
</organism>
<protein>
    <submittedName>
        <fullName evidence="2">Ig domain-containing protein</fullName>
    </submittedName>
</protein>
<sequence>MILMIILPGLTNRCFIIGNVDNDVSHIVVHIDGRDYTIENTGGNLTFTPDQPLSDGQHTISVTVTDIAGNTKNIGRTED</sequence>
<evidence type="ECO:0000313" key="2">
    <source>
        <dbReference type="EMBL" id="VEB51361.1"/>
    </source>
</evidence>
<accession>A0A447TPN7</accession>
<dbReference type="InterPro" id="IPR044016">
    <property type="entry name" value="Big_13"/>
</dbReference>
<gene>
    <name evidence="2" type="ORF">NCTC6754_01064</name>
</gene>
<evidence type="ECO:0000313" key="3">
    <source>
        <dbReference type="Proteomes" id="UP000269208"/>
    </source>
</evidence>
<feature type="domain" description="Bacterial Ig-like" evidence="1">
    <location>
        <begin position="15"/>
        <end position="73"/>
    </location>
</feature>
<dbReference type="InterPro" id="IPR013783">
    <property type="entry name" value="Ig-like_fold"/>
</dbReference>
<dbReference type="Gene3D" id="2.60.40.10">
    <property type="entry name" value="Immunoglobulins"/>
    <property type="match status" value="1"/>
</dbReference>